<dbReference type="RefSeq" id="XP_046042993.1">
    <property type="nucleotide sequence ID" value="XM_046185145.1"/>
</dbReference>
<evidence type="ECO:0000313" key="10">
    <source>
        <dbReference type="EMBL" id="KAH7230182.1"/>
    </source>
</evidence>
<dbReference type="GO" id="GO:0005634">
    <property type="term" value="C:nucleus"/>
    <property type="evidence" value="ECO:0007669"/>
    <property type="project" value="UniProtKB-SubCell"/>
</dbReference>
<feature type="domain" description="C2H2-type" evidence="9">
    <location>
        <begin position="54"/>
        <end position="81"/>
    </location>
</feature>
<organism evidence="10 11">
    <name type="scientific">Fusarium redolens</name>
    <dbReference type="NCBI Taxonomy" id="48865"/>
    <lineage>
        <taxon>Eukaryota</taxon>
        <taxon>Fungi</taxon>
        <taxon>Dikarya</taxon>
        <taxon>Ascomycota</taxon>
        <taxon>Pezizomycotina</taxon>
        <taxon>Sordariomycetes</taxon>
        <taxon>Hypocreomycetidae</taxon>
        <taxon>Hypocreales</taxon>
        <taxon>Nectriaceae</taxon>
        <taxon>Fusarium</taxon>
        <taxon>Fusarium redolens species complex</taxon>
    </lineage>
</organism>
<dbReference type="InterPro" id="IPR007219">
    <property type="entry name" value="XnlR_reg_dom"/>
</dbReference>
<dbReference type="InterPro" id="IPR013087">
    <property type="entry name" value="Znf_C2H2_type"/>
</dbReference>
<dbReference type="PANTHER" id="PTHR40626">
    <property type="entry name" value="MIP31509P"/>
    <property type="match status" value="1"/>
</dbReference>
<dbReference type="PROSITE" id="PS50157">
    <property type="entry name" value="ZINC_FINGER_C2H2_2"/>
    <property type="match status" value="2"/>
</dbReference>
<reference evidence="10" key="1">
    <citation type="journal article" date="2021" name="Nat. Commun.">
        <title>Genetic determinants of endophytism in the Arabidopsis root mycobiome.</title>
        <authorList>
            <person name="Mesny F."/>
            <person name="Miyauchi S."/>
            <person name="Thiergart T."/>
            <person name="Pickel B."/>
            <person name="Atanasova L."/>
            <person name="Karlsson M."/>
            <person name="Huettel B."/>
            <person name="Barry K.W."/>
            <person name="Haridas S."/>
            <person name="Chen C."/>
            <person name="Bauer D."/>
            <person name="Andreopoulos W."/>
            <person name="Pangilinan J."/>
            <person name="LaButti K."/>
            <person name="Riley R."/>
            <person name="Lipzen A."/>
            <person name="Clum A."/>
            <person name="Drula E."/>
            <person name="Henrissat B."/>
            <person name="Kohler A."/>
            <person name="Grigoriev I.V."/>
            <person name="Martin F.M."/>
            <person name="Hacquard S."/>
        </authorList>
    </citation>
    <scope>NUCLEOTIDE SEQUENCE</scope>
    <source>
        <strain evidence="10">MPI-CAGE-AT-0023</strain>
    </source>
</reference>
<evidence type="ECO:0000259" key="9">
    <source>
        <dbReference type="PROSITE" id="PS50157"/>
    </source>
</evidence>
<dbReference type="Proteomes" id="UP000720189">
    <property type="component" value="Unassembled WGS sequence"/>
</dbReference>
<keyword evidence="5" id="KW-0862">Zinc</keyword>
<dbReference type="AlphaFoldDB" id="A0A9P9G2Q7"/>
<dbReference type="EMBL" id="JAGMUX010000023">
    <property type="protein sequence ID" value="KAH7230182.1"/>
    <property type="molecule type" value="Genomic_DNA"/>
</dbReference>
<dbReference type="InterPro" id="IPR051059">
    <property type="entry name" value="VerF-like"/>
</dbReference>
<evidence type="ECO:0000313" key="11">
    <source>
        <dbReference type="Proteomes" id="UP000720189"/>
    </source>
</evidence>
<name>A0A9P9G2Q7_FUSRE</name>
<dbReference type="GO" id="GO:0006351">
    <property type="term" value="P:DNA-templated transcription"/>
    <property type="evidence" value="ECO:0007669"/>
    <property type="project" value="InterPro"/>
</dbReference>
<evidence type="ECO:0000256" key="6">
    <source>
        <dbReference type="ARBA" id="ARBA00023242"/>
    </source>
</evidence>
<dbReference type="CDD" id="cd12148">
    <property type="entry name" value="fungal_TF_MHR"/>
    <property type="match status" value="1"/>
</dbReference>
<evidence type="ECO:0000256" key="7">
    <source>
        <dbReference type="PROSITE-ProRule" id="PRU00042"/>
    </source>
</evidence>
<dbReference type="GO" id="GO:0000785">
    <property type="term" value="C:chromatin"/>
    <property type="evidence" value="ECO:0007669"/>
    <property type="project" value="TreeGrafter"/>
</dbReference>
<keyword evidence="4 7" id="KW-0863">Zinc-finger</keyword>
<evidence type="ECO:0000256" key="4">
    <source>
        <dbReference type="ARBA" id="ARBA00022771"/>
    </source>
</evidence>
<dbReference type="SUPFAM" id="SSF57667">
    <property type="entry name" value="beta-beta-alpha zinc fingers"/>
    <property type="match status" value="1"/>
</dbReference>
<accession>A0A9P9G2Q7</accession>
<keyword evidence="2" id="KW-0479">Metal-binding</keyword>
<keyword evidence="11" id="KW-1185">Reference proteome</keyword>
<evidence type="ECO:0000256" key="3">
    <source>
        <dbReference type="ARBA" id="ARBA00022737"/>
    </source>
</evidence>
<dbReference type="FunFam" id="3.30.160.60:FF:000358">
    <property type="entry name" value="zinc finger protein 24"/>
    <property type="match status" value="1"/>
</dbReference>
<dbReference type="Pfam" id="PF04082">
    <property type="entry name" value="Fungal_trans"/>
    <property type="match status" value="1"/>
</dbReference>
<dbReference type="GO" id="GO:0000978">
    <property type="term" value="F:RNA polymerase II cis-regulatory region sequence-specific DNA binding"/>
    <property type="evidence" value="ECO:0007669"/>
    <property type="project" value="InterPro"/>
</dbReference>
<dbReference type="InterPro" id="IPR036236">
    <property type="entry name" value="Znf_C2H2_sf"/>
</dbReference>
<dbReference type="Gene3D" id="3.30.160.60">
    <property type="entry name" value="Classic Zinc Finger"/>
    <property type="match status" value="2"/>
</dbReference>
<dbReference type="GO" id="GO:0000981">
    <property type="term" value="F:DNA-binding transcription factor activity, RNA polymerase II-specific"/>
    <property type="evidence" value="ECO:0007669"/>
    <property type="project" value="InterPro"/>
</dbReference>
<evidence type="ECO:0000256" key="1">
    <source>
        <dbReference type="ARBA" id="ARBA00004123"/>
    </source>
</evidence>
<feature type="compositionally biased region" description="Low complexity" evidence="8">
    <location>
        <begin position="138"/>
        <end position="152"/>
    </location>
</feature>
<feature type="compositionally biased region" description="Polar residues" evidence="8">
    <location>
        <begin position="75"/>
        <end position="85"/>
    </location>
</feature>
<dbReference type="GO" id="GO:0008270">
    <property type="term" value="F:zinc ion binding"/>
    <property type="evidence" value="ECO:0007669"/>
    <property type="project" value="UniProtKB-KW"/>
</dbReference>
<evidence type="ECO:0000256" key="5">
    <source>
        <dbReference type="ARBA" id="ARBA00022833"/>
    </source>
</evidence>
<dbReference type="Pfam" id="PF00096">
    <property type="entry name" value="zf-C2H2"/>
    <property type="match status" value="2"/>
</dbReference>
<feature type="region of interest" description="Disordered" evidence="8">
    <location>
        <begin position="70"/>
        <end position="199"/>
    </location>
</feature>
<dbReference type="SMART" id="SM00355">
    <property type="entry name" value="ZnF_C2H2"/>
    <property type="match status" value="2"/>
</dbReference>
<evidence type="ECO:0000256" key="8">
    <source>
        <dbReference type="SAM" id="MobiDB-lite"/>
    </source>
</evidence>
<dbReference type="PROSITE" id="PS00028">
    <property type="entry name" value="ZINC_FINGER_C2H2_1"/>
    <property type="match status" value="2"/>
</dbReference>
<protein>
    <submittedName>
        <fullName evidence="10">Fungal-specific transcription factor domain-containing protein</fullName>
    </submittedName>
</protein>
<evidence type="ECO:0000256" key="2">
    <source>
        <dbReference type="ARBA" id="ARBA00022723"/>
    </source>
</evidence>
<feature type="compositionally biased region" description="Polar residues" evidence="8">
    <location>
        <begin position="173"/>
        <end position="199"/>
    </location>
</feature>
<dbReference type="PANTHER" id="PTHR40626:SF7">
    <property type="entry name" value="TRANSCRIPTION FACTOR, PUTATIVE (AFU_ORTHOLOGUE AFUA_1G04110)-RELATED"/>
    <property type="match status" value="1"/>
</dbReference>
<dbReference type="OrthoDB" id="10018191at2759"/>
<keyword evidence="3" id="KW-0677">Repeat</keyword>
<comment type="caution">
    <text evidence="10">The sequence shown here is derived from an EMBL/GenBank/DDBJ whole genome shotgun (WGS) entry which is preliminary data.</text>
</comment>
<sequence>MITCKARTLENVAMDGHMTRPRGKPRKCAYCERVFTKEEHLKRHERTHTGEKPFKCYKCGRSYARSDVLFRHSQTHSSTEDNGQNEYRPERRSSDAIGIGDDNEASQDHQNISVALTRRQPSISPSPAVPEAQERNFTASSQHASSAPSSAMPTPPTETPIDDTPRPQKRQRFSPQFRQTVDASQGSSMGQSPFTISQTLPPQLDVDQVSTFIGIEFDQQRSLGSFDDLDMFSFETGQMPIFDNAQFSFDAMDGSDLNSSIFPFSTPAIEAISCSQRPRSGGLMTISASQMQKVQRIWSRQRPKVLTQINSRLWSDVIKHNVDNILTAPQQRVNLDTHQSLGCNVDQACRDRLIQYCKDLDGSFGSSSTTADEIYMPSIDLLDSSLDFYFQFFHPVLPFIHKSTFNAGDTPSPLLLAMCLVGLSYLDRTQTKAFLTKYLRKLLPACLHDLTSQTLLKRAPSDFLITLATVLIIAYLALGFRDEIDVHQAYTICTQMLRVADEQGLFAAEDDGDPILKLSQGAPSPDNLWKAWGRVESVKRLICCLIYLDMAYARLMSTSGVIAIDKVEIHLPCDDALFDDATTATSFWRFVEQGARITMPRIHVRSLHMASTSKLNQNSTQILLRSLYLRVIAANAKLSERDGQNSCSRSISPVERFYMDEGCQAIIADVVLLPQAHASFLGERHQNNALGWHYLCILLTTDVDLLETACGRDGLEAAEDSLVHVFKWSQSSSARRALLHAAQVFSILDSCLVRESYLTRPDLVLFVSALVISQYFLVTSHINTGFNGPVFELLQDVDWTTVGDEGFGRATGCTFFALPPVTERETVTSNPVIRFLNKGGSVSFAGEAQGLGGVAAKKIARKFAHLMDGFGKWDGCSYSQLLRVMCGFTHESE</sequence>
<proteinExistence type="predicted"/>
<dbReference type="GeneID" id="70215099"/>
<feature type="compositionally biased region" description="Polar residues" evidence="8">
    <location>
        <begin position="108"/>
        <end position="125"/>
    </location>
</feature>
<keyword evidence="6" id="KW-0539">Nucleus</keyword>
<gene>
    <name evidence="10" type="ORF">BKA55DRAFT_208629</name>
</gene>
<feature type="domain" description="C2H2-type" evidence="9">
    <location>
        <begin position="26"/>
        <end position="53"/>
    </location>
</feature>
<comment type="subcellular location">
    <subcellularLocation>
        <location evidence="1">Nucleus</location>
    </subcellularLocation>
</comment>